<evidence type="ECO:0000259" key="6">
    <source>
        <dbReference type="PROSITE" id="PS50262"/>
    </source>
</evidence>
<dbReference type="Proteomes" id="UP000663828">
    <property type="component" value="Unassembled WGS sequence"/>
</dbReference>
<feature type="transmembrane region" description="Helical" evidence="5">
    <location>
        <begin position="92"/>
        <end position="114"/>
    </location>
</feature>
<organism evidence="8 10">
    <name type="scientific">Adineta ricciae</name>
    <name type="common">Rotifer</name>
    <dbReference type="NCBI Taxonomy" id="249248"/>
    <lineage>
        <taxon>Eukaryota</taxon>
        <taxon>Metazoa</taxon>
        <taxon>Spiralia</taxon>
        <taxon>Gnathifera</taxon>
        <taxon>Rotifera</taxon>
        <taxon>Eurotatoria</taxon>
        <taxon>Bdelloidea</taxon>
        <taxon>Adinetida</taxon>
        <taxon>Adinetidae</taxon>
        <taxon>Adineta</taxon>
    </lineage>
</organism>
<sequence>MSPTEDYINNLSIQMNRYFSIVIFLFGTIGNLLNICVLSQRIFRSNSCAILFLFSSFANLIAILSGLLSRTFSGWIVDLTNTDRFLCKLRAFILNVARPIAFWLILLAAIDRWLLSNPNAYYRRMNTLKNAKRSMIIITILSIILFAHILYCYEPNLVNAPLKCYGVTVTCRLVTDILFTFGSTLIPIVLMFIFGLMTIRNIQSSRKKVRPTDFPMETNQISIGERQRPSLSKSDYRLVMMLLAQILLLFIFGLPLGVQKLYATITINRPTSQLQTAIDNFAYNFTLLLNFLANGIPFYIYTLFGGEIFRKALLKVFFTIKQKVFHSMLYCH</sequence>
<feature type="domain" description="G-protein coupled receptors family 1 profile" evidence="6">
    <location>
        <begin position="30"/>
        <end position="301"/>
    </location>
</feature>
<feature type="transmembrane region" description="Helical" evidence="5">
    <location>
        <begin position="177"/>
        <end position="199"/>
    </location>
</feature>
<keyword evidence="4 5" id="KW-0472">Membrane</keyword>
<proteinExistence type="predicted"/>
<dbReference type="Proteomes" id="UP000663852">
    <property type="component" value="Unassembled WGS sequence"/>
</dbReference>
<reference evidence="8" key="1">
    <citation type="submission" date="2021-02" db="EMBL/GenBank/DDBJ databases">
        <authorList>
            <person name="Nowell W R."/>
        </authorList>
    </citation>
    <scope>NUCLEOTIDE SEQUENCE</scope>
</reference>
<feature type="transmembrane region" description="Helical" evidence="5">
    <location>
        <begin position="18"/>
        <end position="38"/>
    </location>
</feature>
<feature type="transmembrane region" description="Helical" evidence="5">
    <location>
        <begin position="238"/>
        <end position="262"/>
    </location>
</feature>
<gene>
    <name evidence="8" type="ORF">EDS130_LOCUS41812</name>
    <name evidence="7" type="ORF">XAT740_LOCUS17052</name>
</gene>
<evidence type="ECO:0000313" key="8">
    <source>
        <dbReference type="EMBL" id="CAF1487535.1"/>
    </source>
</evidence>
<feature type="transmembrane region" description="Helical" evidence="5">
    <location>
        <begin position="135"/>
        <end position="153"/>
    </location>
</feature>
<evidence type="ECO:0000256" key="4">
    <source>
        <dbReference type="ARBA" id="ARBA00023136"/>
    </source>
</evidence>
<dbReference type="InterPro" id="IPR052954">
    <property type="entry name" value="GPCR-Ligand_Int"/>
</dbReference>
<dbReference type="OrthoDB" id="10013297at2759"/>
<dbReference type="Gene3D" id="1.20.1070.10">
    <property type="entry name" value="Rhodopsin 7-helix transmembrane proteins"/>
    <property type="match status" value="1"/>
</dbReference>
<evidence type="ECO:0000256" key="3">
    <source>
        <dbReference type="ARBA" id="ARBA00022989"/>
    </source>
</evidence>
<comment type="caution">
    <text evidence="8">The sequence shown here is derived from an EMBL/GenBank/DDBJ whole genome shotgun (WGS) entry which is preliminary data.</text>
</comment>
<dbReference type="PANTHER" id="PTHR46641:SF18">
    <property type="entry name" value="G-PROTEIN COUPLED RECEPTORS FAMILY 1 PROFILE DOMAIN-CONTAINING PROTEIN"/>
    <property type="match status" value="1"/>
</dbReference>
<dbReference type="InterPro" id="IPR000276">
    <property type="entry name" value="GPCR_Rhodpsn"/>
</dbReference>
<dbReference type="AlphaFoldDB" id="A0A815SAC5"/>
<evidence type="ECO:0000256" key="1">
    <source>
        <dbReference type="ARBA" id="ARBA00004370"/>
    </source>
</evidence>
<dbReference type="Pfam" id="PF00001">
    <property type="entry name" value="7tm_1"/>
    <property type="match status" value="1"/>
</dbReference>
<evidence type="ECO:0000313" key="7">
    <source>
        <dbReference type="EMBL" id="CAF1075673.1"/>
    </source>
</evidence>
<dbReference type="PROSITE" id="PS50262">
    <property type="entry name" value="G_PROTEIN_RECEP_F1_2"/>
    <property type="match status" value="1"/>
</dbReference>
<protein>
    <recommendedName>
        <fullName evidence="6">G-protein coupled receptors family 1 profile domain-containing protein</fullName>
    </recommendedName>
</protein>
<dbReference type="EMBL" id="CAJNOR010001104">
    <property type="protein sequence ID" value="CAF1075673.1"/>
    <property type="molecule type" value="Genomic_DNA"/>
</dbReference>
<name>A0A815SAC5_ADIRI</name>
<comment type="subcellular location">
    <subcellularLocation>
        <location evidence="1">Membrane</location>
    </subcellularLocation>
</comment>
<dbReference type="SUPFAM" id="SSF81321">
    <property type="entry name" value="Family A G protein-coupled receptor-like"/>
    <property type="match status" value="1"/>
</dbReference>
<keyword evidence="9" id="KW-1185">Reference proteome</keyword>
<accession>A0A815SAC5</accession>
<evidence type="ECO:0000256" key="2">
    <source>
        <dbReference type="ARBA" id="ARBA00022692"/>
    </source>
</evidence>
<dbReference type="InterPro" id="IPR017452">
    <property type="entry name" value="GPCR_Rhodpsn_7TM"/>
</dbReference>
<evidence type="ECO:0000256" key="5">
    <source>
        <dbReference type="SAM" id="Phobius"/>
    </source>
</evidence>
<dbReference type="GO" id="GO:0016020">
    <property type="term" value="C:membrane"/>
    <property type="evidence" value="ECO:0007669"/>
    <property type="project" value="UniProtKB-SubCell"/>
</dbReference>
<feature type="transmembrane region" description="Helical" evidence="5">
    <location>
        <begin position="282"/>
        <end position="304"/>
    </location>
</feature>
<evidence type="ECO:0000313" key="9">
    <source>
        <dbReference type="Proteomes" id="UP000663828"/>
    </source>
</evidence>
<evidence type="ECO:0000313" key="10">
    <source>
        <dbReference type="Proteomes" id="UP000663852"/>
    </source>
</evidence>
<keyword evidence="2 5" id="KW-0812">Transmembrane</keyword>
<keyword evidence="3 5" id="KW-1133">Transmembrane helix</keyword>
<dbReference type="EMBL" id="CAJNOJ010000571">
    <property type="protein sequence ID" value="CAF1487535.1"/>
    <property type="molecule type" value="Genomic_DNA"/>
</dbReference>
<dbReference type="GO" id="GO:0004930">
    <property type="term" value="F:G protein-coupled receptor activity"/>
    <property type="evidence" value="ECO:0007669"/>
    <property type="project" value="InterPro"/>
</dbReference>
<dbReference type="PANTHER" id="PTHR46641">
    <property type="entry name" value="FMRFAMIDE RECEPTOR-RELATED"/>
    <property type="match status" value="1"/>
</dbReference>
<feature type="transmembrane region" description="Helical" evidence="5">
    <location>
        <begin position="50"/>
        <end position="72"/>
    </location>
</feature>